<evidence type="ECO:0000313" key="2">
    <source>
        <dbReference type="EMBL" id="CAG8602677.1"/>
    </source>
</evidence>
<gene>
    <name evidence="2" type="ORF">CPELLU_LOCUS7069</name>
</gene>
<dbReference type="SUPFAM" id="SSF54695">
    <property type="entry name" value="POZ domain"/>
    <property type="match status" value="1"/>
</dbReference>
<dbReference type="SMART" id="SM00225">
    <property type="entry name" value="BTB"/>
    <property type="match status" value="1"/>
</dbReference>
<dbReference type="InterPro" id="IPR000210">
    <property type="entry name" value="BTB/POZ_dom"/>
</dbReference>
<dbReference type="Pfam" id="PF00651">
    <property type="entry name" value="BTB"/>
    <property type="match status" value="1"/>
</dbReference>
<reference evidence="2" key="1">
    <citation type="submission" date="2021-06" db="EMBL/GenBank/DDBJ databases">
        <authorList>
            <person name="Kallberg Y."/>
            <person name="Tangrot J."/>
            <person name="Rosling A."/>
        </authorList>
    </citation>
    <scope>NUCLEOTIDE SEQUENCE</scope>
    <source>
        <strain evidence="2">FL966</strain>
    </source>
</reference>
<dbReference type="SUPFAM" id="SSF55874">
    <property type="entry name" value="ATPase domain of HSP90 chaperone/DNA topoisomerase II/histidine kinase"/>
    <property type="match status" value="2"/>
</dbReference>
<dbReference type="Proteomes" id="UP000789759">
    <property type="component" value="Unassembled WGS sequence"/>
</dbReference>
<proteinExistence type="predicted"/>
<dbReference type="InterPro" id="IPR052972">
    <property type="entry name" value="Sacsin_chaperone_reg"/>
</dbReference>
<dbReference type="CDD" id="cd18186">
    <property type="entry name" value="BTB_POZ_ZBTB_KLHL-like"/>
    <property type="match status" value="1"/>
</dbReference>
<dbReference type="InterPro" id="IPR011333">
    <property type="entry name" value="SKP1/BTB/POZ_sf"/>
</dbReference>
<dbReference type="GO" id="GO:0030544">
    <property type="term" value="F:Hsp70 protein binding"/>
    <property type="evidence" value="ECO:0007669"/>
    <property type="project" value="TreeGrafter"/>
</dbReference>
<sequence>MVGGKKFKPKEPYTHRLKKILEDYPESSQVLREILQNSDDAKSTEQVFILDHNTYSTESLLMPGLSRFQGPALLSKNNTKFNDDDFTSLENLANSEKQGQYDKIGEMGVGFNSIYHLCDSCSFITDNNFAILDPHEWCYEGGHVYDFIEDNLSETYPDQFDPFKKLGKLSIPCDGTFEGTIFRYPLRTKQGSKESKISKSTYEPDQVLEMFKPFFEKDSINCLLFLRYIECIEFYELEKGKTEPELIYRISLKDAEIVRKDRQMVAKEIGPMMKNLKENKLNQQTTLCTTYRVSLVRHEKKVEVEDSSWFIVNMLGDLHDAKHCFPDDFGERLGTVPIVGLAAKLNSGHDEDKLHGELFCFFPLQMDTPFRVSINGLFAVTNNRRGLWSGINNDLVTKSLANLKVSWNNYLFEKIIPQAWIKFLINIRPHVPSKDYYKFWPILAPDDETFCESGKMLSVSTGYFQDELYVGSVTPSILNKIEFSIIHAPSEIIKTLKKSDKHSLKFYSPSIISIFLKNNRGKWQNKLTREEILELFDYLLNDENNEILEGLQMIPLANGTFKTISRLSRRGTITYICPDSFIGENENDPHELFKDQLDKFIAKDISNSLLSRLCDKVTTNGWNFNIKMLTVPIIADMINVKISLNHHNSNEDEIDMENRFEWINQLWKYLCNKFSENDFISFENIHLIPTKQNTLRKLKKDQIKYFWNSTEGLQNSFDQIHSILEKLGIIFVNREFEDNIANLRTSDITSVLSSLNTNEDYNLSSSEAELLIKYLSYYLYITPSLTDDYIKIIKCLPIFKEVGKDEIISLRSNEKVLLLPSEDEKDYGQIIAPKEFKFLDATSTDTCYLLEKIKIPRLSQAQYWIYYVIPYLKNLSNYENADIVVERLFERLPTLIRLNSSLKSTLSKLDIVPCGTIQMVQEKKVLDAIKCKPIDLYDPLNDKIAQLFFDDEKVFPVGKFSNQDNLHYYILKELGIKTLLSSKDIIKRIETYSERQKTANDINDVYDKSLKLFIYIDKNWDSLKDKNDEFLSIIKSSKWKWIPTIDQYGKKSFSCSSECRDKRDEDLVSLVLSILDYKITSTPFLKHLEWKRYPRVEIVLSQMMQCSTMSKDNLNIKNRPNICKAIYKYIDGALSHDDEQFKKEVKEGLKNLKWIFCEGDFYTTKNVVFDLSTNFGKELSIVQLPSDYCNDFSNMFKSMGVREKVNISDFINIIENIAHEANNRPLNDDNLSKTIRILEQIGKECNKSKKEGKHNDLKDLFIPSTNAILVSFEEIKFDNRTGLSSEEKENCKLSHPKISLALAKELGIRMLSEIFTTGSEIDFEDYEQSEPLTTRIRTIISNCSLDSLFKEFLQNADDAGAHRFSIYIDERPLHENDHSSLLSEEMYNWQGPAVWIYNDAIFEPKDFSSLIKLGVGSKSNDESKIGRFGVGITTSYHLTDVLSFVSGEQIAFLDPHAKFLPIRGNPQKRPRGIKLNFLEKKFLTRFEDQCRPYLAIKDCDFKKSFNGTLFRLPLRSIELSKKSLISQNFENPKDILDYLRGIKGSDEILFLRNIGIYSIYHIDKDKCGPQLIWEAKIQNLKDIKNIRSKVDYKPQIFQLETKIYRYDQQKEKTTSEMWLVCTGGNTEITDKELSNFSKNEGLTAHGGVAAILARSNKESLNNPLDLTDPPDLDGKEYAYVSCNGSTNLGVHINGNFSLNEDRTVILQQNDNIKGKWNKFILLEILPSLHVKLLGKIAEIYYEHFKNSNIENFGITKKFWPFSRVKQGSYYSYAIKVLQNLNDSKVFWTEANGGKFVSLNNAYFSEENDFDIANMLAKHGISTVKIDKNEFDQLKESQNQKGKPAQKYQSINSESVCDLLKDNKVLQSIQQNFTNILSLLKFVLKNKNVYSNLTGLQLVPLKNGSFGTFGERTYYIAKQEHQNLFPKSGPSRFIYNSDDDLNEIFKSKDFLRITNIKKLDASGILDLLDEELPNEQEIDWDPSSKNVPNRQWLDDIFEKMKWCMGLEITRLSRYPLLPVILPYNKLVRMDSSNPLLNYPDSPDEVFIHALGKLGICLTNIKFNNRNIDKSEFFNKGVAKWSYFNVFDSIRKKRSSQNISMESLFETAKLNDNELKRFREFVKEFFNLQNPQGQKDKNIVEIIKELPIWRIVSSSQNKYVTAKKGKLPPRSLSCPLQDTDIFIEGDEYFNVLVELGAKKIEAYAYVKQHYPPGSSRAPTPQDVEFLEEILLLRDPEIEKYLENCESIPNKNLKAFVRVNTLYDANVDLFNRIFDDDKFLPSKLQNNNKCCNALGDIGLKRVMDTTAYIDCAREIQKKINDVPYNYTDEDIRSIAKELTEILEGSNFIPSNKELPNPYSNTAFYTLGFESFNSLCSEKYINICWTKVPFFDSDIPQFERPPDIDTVIEHWNSLFIEIISQDDSIWEVNTIYKIMNEIYTFVMEKGITKSKLKNLRFLNGDNPFDPNCWVLGEHLAFDIQGDIGELFKVHPRLEQFKELLIDAGAQIVDNNIDIKPEPIKSRKAELINYLLEYLRVQNHNSQYHDVTFQIGNHKIGANRFVLSDVAKYFDWNFSENPIIINDIQPDTYKVLLRCLYGMTYRNAVEDVFGEEFDGQDYIKFIFDIWKASNKCPRLNSIIQNNFIKRGLVNESNVLEILNLSHKYKANLLENYCKEYIKRNKGILDAISTTQNTPQNCADTQNIP</sequence>
<dbReference type="PANTHER" id="PTHR15600">
    <property type="entry name" value="SACSIN"/>
    <property type="match status" value="1"/>
</dbReference>
<dbReference type="InterPro" id="IPR058210">
    <property type="entry name" value="SACS/Nov_dom"/>
</dbReference>
<dbReference type="InterPro" id="IPR036890">
    <property type="entry name" value="HATPase_C_sf"/>
</dbReference>
<dbReference type="EMBL" id="CAJVQA010004622">
    <property type="protein sequence ID" value="CAG8602677.1"/>
    <property type="molecule type" value="Genomic_DNA"/>
</dbReference>
<dbReference type="Pfam" id="PF25794">
    <property type="entry name" value="SACS"/>
    <property type="match status" value="2"/>
</dbReference>
<dbReference type="NCBIfam" id="NF047352">
    <property type="entry name" value="P_loop_sacsin"/>
    <property type="match status" value="2"/>
</dbReference>
<dbReference type="Gene3D" id="3.30.710.10">
    <property type="entry name" value="Potassium Channel Kv1.1, Chain A"/>
    <property type="match status" value="1"/>
</dbReference>
<protein>
    <submittedName>
        <fullName evidence="2">8204_t:CDS:1</fullName>
    </submittedName>
</protein>
<accession>A0A9N9CJY8</accession>
<comment type="caution">
    <text evidence="2">The sequence shown here is derived from an EMBL/GenBank/DDBJ whole genome shotgun (WGS) entry which is preliminary data.</text>
</comment>
<name>A0A9N9CJY8_9GLOM</name>
<organism evidence="2 3">
    <name type="scientific">Cetraspora pellucida</name>
    <dbReference type="NCBI Taxonomy" id="1433469"/>
    <lineage>
        <taxon>Eukaryota</taxon>
        <taxon>Fungi</taxon>
        <taxon>Fungi incertae sedis</taxon>
        <taxon>Mucoromycota</taxon>
        <taxon>Glomeromycotina</taxon>
        <taxon>Glomeromycetes</taxon>
        <taxon>Diversisporales</taxon>
        <taxon>Gigasporaceae</taxon>
        <taxon>Cetraspora</taxon>
    </lineage>
</organism>
<evidence type="ECO:0000313" key="3">
    <source>
        <dbReference type="Proteomes" id="UP000789759"/>
    </source>
</evidence>
<feature type="domain" description="BTB" evidence="1">
    <location>
        <begin position="2540"/>
        <end position="2592"/>
    </location>
</feature>
<dbReference type="PROSITE" id="PS50097">
    <property type="entry name" value="BTB"/>
    <property type="match status" value="1"/>
</dbReference>
<keyword evidence="3" id="KW-1185">Reference proteome</keyword>
<dbReference type="PANTHER" id="PTHR15600:SF42">
    <property type="entry name" value="SACSIN"/>
    <property type="match status" value="1"/>
</dbReference>
<dbReference type="OrthoDB" id="1262810at2759"/>
<evidence type="ECO:0000259" key="1">
    <source>
        <dbReference type="PROSITE" id="PS50097"/>
    </source>
</evidence>